<dbReference type="Pfam" id="PF03466">
    <property type="entry name" value="LysR_substrate"/>
    <property type="match status" value="1"/>
</dbReference>
<keyword evidence="3" id="KW-0678">Repressor</keyword>
<comment type="caution">
    <text evidence="8">The sequence shown here is derived from an EMBL/GenBank/DDBJ whole genome shotgun (WGS) entry which is preliminary data.</text>
</comment>
<dbReference type="InterPro" id="IPR050389">
    <property type="entry name" value="LysR-type_TF"/>
</dbReference>
<dbReference type="PRINTS" id="PR00039">
    <property type="entry name" value="HTHLYSR"/>
</dbReference>
<dbReference type="InterPro" id="IPR036388">
    <property type="entry name" value="WH-like_DNA-bd_sf"/>
</dbReference>
<proteinExistence type="inferred from homology"/>
<dbReference type="InterPro" id="IPR005119">
    <property type="entry name" value="LysR_subst-bd"/>
</dbReference>
<dbReference type="GO" id="GO:0003677">
    <property type="term" value="F:DNA binding"/>
    <property type="evidence" value="ECO:0007669"/>
    <property type="project" value="UniProtKB-KW"/>
</dbReference>
<evidence type="ECO:0000313" key="8">
    <source>
        <dbReference type="EMBL" id="NBG95262.1"/>
    </source>
</evidence>
<dbReference type="GeneID" id="300655272"/>
<dbReference type="PANTHER" id="PTHR30118">
    <property type="entry name" value="HTH-TYPE TRANSCRIPTIONAL REGULATOR LEUO-RELATED"/>
    <property type="match status" value="1"/>
</dbReference>
<dbReference type="PROSITE" id="PS50931">
    <property type="entry name" value="HTH_LYSR"/>
    <property type="match status" value="1"/>
</dbReference>
<evidence type="ECO:0000256" key="1">
    <source>
        <dbReference type="ARBA" id="ARBA00009437"/>
    </source>
</evidence>
<dbReference type="SUPFAM" id="SSF46785">
    <property type="entry name" value="Winged helix' DNA-binding domain"/>
    <property type="match status" value="1"/>
</dbReference>
<evidence type="ECO:0000256" key="3">
    <source>
        <dbReference type="ARBA" id="ARBA00022491"/>
    </source>
</evidence>
<feature type="domain" description="HTH lysR-type" evidence="7">
    <location>
        <begin position="6"/>
        <end position="63"/>
    </location>
</feature>
<accession>A0A845Q9N6</accession>
<dbReference type="CDD" id="cd08417">
    <property type="entry name" value="PBP2_Nitroaromatics_like"/>
    <property type="match status" value="1"/>
</dbReference>
<dbReference type="RefSeq" id="WP_160587283.1">
    <property type="nucleotide sequence ID" value="NZ_BMHN01000001.1"/>
</dbReference>
<keyword evidence="6" id="KW-0804">Transcription</keyword>
<dbReference type="Gene3D" id="1.10.10.10">
    <property type="entry name" value="Winged helix-like DNA-binding domain superfamily/Winged helix DNA-binding domain"/>
    <property type="match status" value="1"/>
</dbReference>
<evidence type="ECO:0000259" key="7">
    <source>
        <dbReference type="PROSITE" id="PS50931"/>
    </source>
</evidence>
<dbReference type="AlphaFoldDB" id="A0A845Q9N6"/>
<dbReference type="Pfam" id="PF00126">
    <property type="entry name" value="HTH_1"/>
    <property type="match status" value="1"/>
</dbReference>
<keyword evidence="2" id="KW-0536">Nodulation</keyword>
<dbReference type="PANTHER" id="PTHR30118:SF6">
    <property type="entry name" value="HTH-TYPE TRANSCRIPTIONAL REGULATOR LEUO"/>
    <property type="match status" value="1"/>
</dbReference>
<dbReference type="OrthoDB" id="8339333at2"/>
<evidence type="ECO:0000313" key="9">
    <source>
        <dbReference type="Proteomes" id="UP000470384"/>
    </source>
</evidence>
<keyword evidence="9" id="KW-1185">Reference proteome</keyword>
<dbReference type="InterPro" id="IPR037402">
    <property type="entry name" value="YidZ_PBP2"/>
</dbReference>
<gene>
    <name evidence="8" type="ORF">GTQ45_05915</name>
</gene>
<dbReference type="SUPFAM" id="SSF53850">
    <property type="entry name" value="Periplasmic binding protein-like II"/>
    <property type="match status" value="1"/>
</dbReference>
<protein>
    <submittedName>
        <fullName evidence="8">LysR family transcriptional regulator</fullName>
    </submittedName>
</protein>
<dbReference type="Gene3D" id="3.40.190.10">
    <property type="entry name" value="Periplasmic binding protein-like II"/>
    <property type="match status" value="2"/>
</dbReference>
<comment type="similarity">
    <text evidence="1">Belongs to the LysR transcriptional regulatory family.</text>
</comment>
<evidence type="ECO:0000256" key="5">
    <source>
        <dbReference type="ARBA" id="ARBA00023125"/>
    </source>
</evidence>
<sequence length="320" mass="35555">MNFRDLDLNLLLVFNAIYAERSISRAAKKLGMSQPAVSSALKRLRHFTGDTLFYRSGQGVAPTRAAITLAVPIGHALDSVEQGLSSVRNFDPATSDRVFRIAAADIIRPTVIPALTRVVREEAPNVRLEFVVHQGGAVIEALRARQLDIGCVPPFLVEEDIRSAPVWRERMALVVSRTHPLANAGSVTIDQLKEMEFVFTTHLPAVNQYINSYFEQHGVERRRACTVPDTESIYKLVALTDIAAVTGRSFVNHHNIDGQLVVLDIPFELPEIDLHLAWTLAADSDRGHQWLRERMLSVLRSASRVMNFEVIAGDEEDGTA</sequence>
<dbReference type="Proteomes" id="UP000470384">
    <property type="component" value="Unassembled WGS sequence"/>
</dbReference>
<reference evidence="8 9" key="1">
    <citation type="journal article" date="2016" name="Int. J. Syst. Evol. Microbiol.">
        <title>Pyruvatibacter mobilis gen. nov., sp. nov., a marine bacterium from the culture broth of Picochlorum sp. 122.</title>
        <authorList>
            <person name="Wang G."/>
            <person name="Tang M."/>
            <person name="Wu H."/>
            <person name="Dai S."/>
            <person name="Li T."/>
            <person name="Chen C."/>
            <person name="He H."/>
            <person name="Fan J."/>
            <person name="Xiang W."/>
            <person name="Li X."/>
        </authorList>
    </citation>
    <scope>NUCLEOTIDE SEQUENCE [LARGE SCALE GENOMIC DNA]</scope>
    <source>
        <strain evidence="8 9">GYP-11</strain>
    </source>
</reference>
<keyword evidence="4" id="KW-0805">Transcription regulation</keyword>
<keyword evidence="5" id="KW-0238">DNA-binding</keyword>
<organism evidence="8 9">
    <name type="scientific">Pyruvatibacter mobilis</name>
    <dbReference type="NCBI Taxonomy" id="1712261"/>
    <lineage>
        <taxon>Bacteria</taxon>
        <taxon>Pseudomonadati</taxon>
        <taxon>Pseudomonadota</taxon>
        <taxon>Alphaproteobacteria</taxon>
        <taxon>Hyphomicrobiales</taxon>
        <taxon>Parvibaculaceae</taxon>
        <taxon>Pyruvatibacter</taxon>
    </lineage>
</organism>
<evidence type="ECO:0000256" key="4">
    <source>
        <dbReference type="ARBA" id="ARBA00023015"/>
    </source>
</evidence>
<dbReference type="InterPro" id="IPR000847">
    <property type="entry name" value="LysR_HTH_N"/>
</dbReference>
<evidence type="ECO:0000256" key="2">
    <source>
        <dbReference type="ARBA" id="ARBA00022458"/>
    </source>
</evidence>
<dbReference type="InterPro" id="IPR036390">
    <property type="entry name" value="WH_DNA-bd_sf"/>
</dbReference>
<dbReference type="GO" id="GO:0003700">
    <property type="term" value="F:DNA-binding transcription factor activity"/>
    <property type="evidence" value="ECO:0007669"/>
    <property type="project" value="InterPro"/>
</dbReference>
<name>A0A845Q9N6_9HYPH</name>
<dbReference type="EMBL" id="WXYQ01000005">
    <property type="protein sequence ID" value="NBG95262.1"/>
    <property type="molecule type" value="Genomic_DNA"/>
</dbReference>
<evidence type="ECO:0000256" key="6">
    <source>
        <dbReference type="ARBA" id="ARBA00023163"/>
    </source>
</evidence>